<dbReference type="GeneTree" id="ENSGT00990000205447"/>
<accession>A0A3Q0TFC1</accession>
<dbReference type="GO" id="GO:0005125">
    <property type="term" value="F:cytokine activity"/>
    <property type="evidence" value="ECO:0007669"/>
    <property type="project" value="InterPro"/>
</dbReference>
<evidence type="ECO:0000256" key="3">
    <source>
        <dbReference type="ARBA" id="ARBA00022525"/>
    </source>
</evidence>
<sequence>MRVRTFLHFIYKPFINPVHQSIYRYKQRKNIKKKKGNPFLTQHRKPENSAVTVFCVHTALVLCPFICCGIARTSPWHRGGQHTHPRTSIHDSRYPPDITFAKCLCKGCIINGHEDHSYNSVPLMALRSVLIKTKCKDGTNTYRVKKTRINVPVGCTCARPISGN</sequence>
<dbReference type="GO" id="GO:0005576">
    <property type="term" value="C:extracellular region"/>
    <property type="evidence" value="ECO:0007669"/>
    <property type="project" value="UniProtKB-SubCell"/>
</dbReference>
<proteinExistence type="inferred from homology"/>
<keyword evidence="4" id="KW-0732">Signal</keyword>
<name>A0A3Q0TFC1_AMPCI</name>
<protein>
    <submittedName>
        <fullName evidence="5">Uncharacterized protein</fullName>
    </submittedName>
</protein>
<reference evidence="5" key="1">
    <citation type="submission" date="2025-08" db="UniProtKB">
        <authorList>
            <consortium name="Ensembl"/>
        </authorList>
    </citation>
    <scope>IDENTIFICATION</scope>
</reference>
<comment type="subcellular location">
    <subcellularLocation>
        <location evidence="1">Secreted</location>
    </subcellularLocation>
</comment>
<reference evidence="5" key="2">
    <citation type="submission" date="2025-09" db="UniProtKB">
        <authorList>
            <consortium name="Ensembl"/>
        </authorList>
    </citation>
    <scope>IDENTIFICATION</scope>
</reference>
<dbReference type="STRING" id="61819.ENSACIP00000030812"/>
<evidence type="ECO:0000256" key="1">
    <source>
        <dbReference type="ARBA" id="ARBA00004613"/>
    </source>
</evidence>
<comment type="similarity">
    <text evidence="2">Belongs to the IL-17 family.</text>
</comment>
<dbReference type="Pfam" id="PF06083">
    <property type="entry name" value="IL17"/>
    <property type="match status" value="1"/>
</dbReference>
<dbReference type="Ensembl" id="ENSACIT00000031618.1">
    <property type="protein sequence ID" value="ENSACIP00000030812.1"/>
    <property type="gene ID" value="ENSACIG00000023819.1"/>
</dbReference>
<dbReference type="Gene3D" id="2.10.90.10">
    <property type="entry name" value="Cystine-knot cytokines"/>
    <property type="match status" value="1"/>
</dbReference>
<keyword evidence="6" id="KW-1185">Reference proteome</keyword>
<evidence type="ECO:0000313" key="6">
    <source>
        <dbReference type="Proteomes" id="UP000261340"/>
    </source>
</evidence>
<evidence type="ECO:0000313" key="5">
    <source>
        <dbReference type="Ensembl" id="ENSACIP00000030812.1"/>
    </source>
</evidence>
<dbReference type="AlphaFoldDB" id="A0A3Q0TFC1"/>
<dbReference type="SUPFAM" id="SSF57501">
    <property type="entry name" value="Cystine-knot cytokines"/>
    <property type="match status" value="1"/>
</dbReference>
<evidence type="ECO:0000256" key="2">
    <source>
        <dbReference type="ARBA" id="ARBA00007236"/>
    </source>
</evidence>
<dbReference type="Proteomes" id="UP000261340">
    <property type="component" value="Unplaced"/>
</dbReference>
<organism evidence="5 6">
    <name type="scientific">Amphilophus citrinellus</name>
    <name type="common">Midas cichlid</name>
    <name type="synonym">Cichlasoma citrinellum</name>
    <dbReference type="NCBI Taxonomy" id="61819"/>
    <lineage>
        <taxon>Eukaryota</taxon>
        <taxon>Metazoa</taxon>
        <taxon>Chordata</taxon>
        <taxon>Craniata</taxon>
        <taxon>Vertebrata</taxon>
        <taxon>Euteleostomi</taxon>
        <taxon>Actinopterygii</taxon>
        <taxon>Neopterygii</taxon>
        <taxon>Teleostei</taxon>
        <taxon>Neoteleostei</taxon>
        <taxon>Acanthomorphata</taxon>
        <taxon>Ovalentaria</taxon>
        <taxon>Cichlomorphae</taxon>
        <taxon>Cichliformes</taxon>
        <taxon>Cichlidae</taxon>
        <taxon>New World cichlids</taxon>
        <taxon>Cichlasomatinae</taxon>
        <taxon>Heroini</taxon>
        <taxon>Amphilophus</taxon>
    </lineage>
</organism>
<evidence type="ECO:0000256" key="4">
    <source>
        <dbReference type="ARBA" id="ARBA00022729"/>
    </source>
</evidence>
<dbReference type="InterPro" id="IPR010345">
    <property type="entry name" value="IL-17_fam"/>
</dbReference>
<keyword evidence="3" id="KW-0964">Secreted</keyword>
<dbReference type="InterPro" id="IPR029034">
    <property type="entry name" value="Cystine-knot_cytokine"/>
</dbReference>